<dbReference type="InterPro" id="IPR036390">
    <property type="entry name" value="WH_DNA-bd_sf"/>
</dbReference>
<dbReference type="PATRIC" id="fig|1423779.3.peg.101"/>
<gene>
    <name evidence="5" type="ORF">FC49_GL000099</name>
</gene>
<dbReference type="InterPro" id="IPR000835">
    <property type="entry name" value="HTH_MarR-typ"/>
</dbReference>
<evidence type="ECO:0000256" key="1">
    <source>
        <dbReference type="ARBA" id="ARBA00023015"/>
    </source>
</evidence>
<feature type="domain" description="HTH marR-type" evidence="4">
    <location>
        <begin position="5"/>
        <end position="155"/>
    </location>
</feature>
<evidence type="ECO:0000313" key="5">
    <source>
        <dbReference type="EMBL" id="KRM16941.1"/>
    </source>
</evidence>
<dbReference type="RefSeq" id="WP_003713830.1">
    <property type="nucleotide sequence ID" value="NZ_AZGE01000001.1"/>
</dbReference>
<keyword evidence="1" id="KW-0805">Transcription regulation</keyword>
<dbReference type="EMBL" id="AZGE01000001">
    <property type="protein sequence ID" value="KRM16941.1"/>
    <property type="molecule type" value="Genomic_DNA"/>
</dbReference>
<dbReference type="Gene3D" id="1.10.10.10">
    <property type="entry name" value="Winged helix-like DNA-binding domain superfamily/Winged helix DNA-binding domain"/>
    <property type="match status" value="1"/>
</dbReference>
<dbReference type="CDD" id="cd00090">
    <property type="entry name" value="HTH_ARSR"/>
    <property type="match status" value="1"/>
</dbReference>
<organism evidence="5 6">
    <name type="scientific">Limosilactobacillus oris DSM 4864</name>
    <dbReference type="NCBI Taxonomy" id="1423779"/>
    <lineage>
        <taxon>Bacteria</taxon>
        <taxon>Bacillati</taxon>
        <taxon>Bacillota</taxon>
        <taxon>Bacilli</taxon>
        <taxon>Lactobacillales</taxon>
        <taxon>Lactobacillaceae</taxon>
        <taxon>Limosilactobacillus</taxon>
    </lineage>
</organism>
<name>A0A0R1WH61_9LACO</name>
<dbReference type="PANTHER" id="PTHR35790:SF4">
    <property type="entry name" value="HTH-TYPE TRANSCRIPTIONAL REGULATOR PCHR"/>
    <property type="match status" value="1"/>
</dbReference>
<keyword evidence="2" id="KW-0238">DNA-binding</keyword>
<dbReference type="AlphaFoldDB" id="A0A0R1WH61"/>
<dbReference type="SMART" id="SM00347">
    <property type="entry name" value="HTH_MARR"/>
    <property type="match status" value="1"/>
</dbReference>
<dbReference type="SUPFAM" id="SSF46785">
    <property type="entry name" value="Winged helix' DNA-binding domain"/>
    <property type="match status" value="1"/>
</dbReference>
<dbReference type="GO" id="GO:0003700">
    <property type="term" value="F:DNA-binding transcription factor activity"/>
    <property type="evidence" value="ECO:0007669"/>
    <property type="project" value="InterPro"/>
</dbReference>
<reference evidence="5 6" key="1">
    <citation type="journal article" date="2015" name="Genome Announc.">
        <title>Expanding the biotechnology potential of lactobacilli through comparative genomics of 213 strains and associated genera.</title>
        <authorList>
            <person name="Sun Z."/>
            <person name="Harris H.M."/>
            <person name="McCann A."/>
            <person name="Guo C."/>
            <person name="Argimon S."/>
            <person name="Zhang W."/>
            <person name="Yang X."/>
            <person name="Jeffery I.B."/>
            <person name="Cooney J.C."/>
            <person name="Kagawa T.F."/>
            <person name="Liu W."/>
            <person name="Song Y."/>
            <person name="Salvetti E."/>
            <person name="Wrobel A."/>
            <person name="Rasinkangas P."/>
            <person name="Parkhill J."/>
            <person name="Rea M.C."/>
            <person name="O'Sullivan O."/>
            <person name="Ritari J."/>
            <person name="Douillard F.P."/>
            <person name="Paul Ross R."/>
            <person name="Yang R."/>
            <person name="Briner A.E."/>
            <person name="Felis G.E."/>
            <person name="de Vos W.M."/>
            <person name="Barrangou R."/>
            <person name="Klaenhammer T.R."/>
            <person name="Caufield P.W."/>
            <person name="Cui Y."/>
            <person name="Zhang H."/>
            <person name="O'Toole P.W."/>
        </authorList>
    </citation>
    <scope>NUCLEOTIDE SEQUENCE [LARGE SCALE GENOMIC DNA]</scope>
    <source>
        <strain evidence="5 6">DSM 4864</strain>
    </source>
</reference>
<accession>A0A0R1WH61</accession>
<comment type="caution">
    <text evidence="5">The sequence shown here is derived from an EMBL/GenBank/DDBJ whole genome shotgun (WGS) entry which is preliminary data.</text>
</comment>
<keyword evidence="3" id="KW-0804">Transcription</keyword>
<dbReference type="InterPro" id="IPR052067">
    <property type="entry name" value="Metal_resp_HTH_trans_reg"/>
</dbReference>
<dbReference type="InterPro" id="IPR011991">
    <property type="entry name" value="ArsR-like_HTH"/>
</dbReference>
<evidence type="ECO:0000313" key="6">
    <source>
        <dbReference type="Proteomes" id="UP000050973"/>
    </source>
</evidence>
<dbReference type="PROSITE" id="PS50995">
    <property type="entry name" value="HTH_MARR_2"/>
    <property type="match status" value="1"/>
</dbReference>
<dbReference type="GO" id="GO:0003677">
    <property type="term" value="F:DNA binding"/>
    <property type="evidence" value="ECO:0007669"/>
    <property type="project" value="UniProtKB-KW"/>
</dbReference>
<dbReference type="Proteomes" id="UP000050973">
    <property type="component" value="Unassembled WGS sequence"/>
</dbReference>
<dbReference type="Pfam" id="PF12802">
    <property type="entry name" value="MarR_2"/>
    <property type="match status" value="1"/>
</dbReference>
<sequence length="167" mass="19038">MTTATDEIYRAIQELRASHENPRGSHEQQWLQHHLANENLQETVTRLSLVALHILSALEDAPLTGIEIAQKIRVTRGGVTRAAQKLLEYDLVRANKRPEDQKKIYYSLTAQGRQVAAAHDEMHESIRTNIEAALLKKYSSQDLRIVASFLRDLQQLEEQFGRGQNSK</sequence>
<dbReference type="PANTHER" id="PTHR35790">
    <property type="entry name" value="HTH-TYPE TRANSCRIPTIONAL REGULATOR PCHR"/>
    <property type="match status" value="1"/>
</dbReference>
<dbReference type="InterPro" id="IPR036388">
    <property type="entry name" value="WH-like_DNA-bd_sf"/>
</dbReference>
<evidence type="ECO:0000259" key="4">
    <source>
        <dbReference type="PROSITE" id="PS50995"/>
    </source>
</evidence>
<protein>
    <submittedName>
        <fullName evidence="5">Transcriptional regulator, MarR family</fullName>
    </submittedName>
</protein>
<evidence type="ECO:0000256" key="2">
    <source>
        <dbReference type="ARBA" id="ARBA00023125"/>
    </source>
</evidence>
<proteinExistence type="predicted"/>
<evidence type="ECO:0000256" key="3">
    <source>
        <dbReference type="ARBA" id="ARBA00023163"/>
    </source>
</evidence>